<keyword evidence="3 6" id="KW-0732">Signal</keyword>
<evidence type="ECO:0000313" key="11">
    <source>
        <dbReference type="Proteomes" id="UP000261210"/>
    </source>
</evidence>
<reference evidence="10 11" key="1">
    <citation type="submission" date="2018-08" db="EMBL/GenBank/DDBJ databases">
        <title>A genome reference for cultivated species of the human gut microbiota.</title>
        <authorList>
            <person name="Zou Y."/>
            <person name="Xue W."/>
            <person name="Luo G."/>
        </authorList>
    </citation>
    <scope>NUCLEOTIDE SEQUENCE [LARGE SCALE GENOMIC DNA]</scope>
    <source>
        <strain evidence="10 11">TF10-34</strain>
    </source>
</reference>
<keyword evidence="4" id="KW-0472">Membrane</keyword>
<dbReference type="GO" id="GO:0009279">
    <property type="term" value="C:cell outer membrane"/>
    <property type="evidence" value="ECO:0007669"/>
    <property type="project" value="UniProtKB-SubCell"/>
</dbReference>
<dbReference type="AlphaFoldDB" id="A0A3E4N401"/>
<evidence type="ECO:0000256" key="4">
    <source>
        <dbReference type="ARBA" id="ARBA00023136"/>
    </source>
</evidence>
<evidence type="ECO:0000256" key="5">
    <source>
        <dbReference type="ARBA" id="ARBA00023237"/>
    </source>
</evidence>
<evidence type="ECO:0000259" key="7">
    <source>
        <dbReference type="Pfam" id="PF07980"/>
    </source>
</evidence>
<name>A0A3E4N401_9BACE</name>
<dbReference type="InterPro" id="IPR011990">
    <property type="entry name" value="TPR-like_helical_dom_sf"/>
</dbReference>
<dbReference type="Pfam" id="PF14322">
    <property type="entry name" value="SusD-like_3"/>
    <property type="match status" value="1"/>
</dbReference>
<feature type="signal peptide" evidence="6">
    <location>
        <begin position="1"/>
        <end position="21"/>
    </location>
</feature>
<dbReference type="Gene3D" id="1.25.40.390">
    <property type="match status" value="1"/>
</dbReference>
<dbReference type="PROSITE" id="PS51257">
    <property type="entry name" value="PROKAR_LIPOPROTEIN"/>
    <property type="match status" value="1"/>
</dbReference>
<dbReference type="EMBL" id="QSQU01000056">
    <property type="protein sequence ID" value="RGK56368.1"/>
    <property type="molecule type" value="Genomic_DNA"/>
</dbReference>
<dbReference type="Pfam" id="PF07980">
    <property type="entry name" value="SusD_RagB"/>
    <property type="match status" value="1"/>
</dbReference>
<evidence type="ECO:0000256" key="3">
    <source>
        <dbReference type="ARBA" id="ARBA00022729"/>
    </source>
</evidence>
<comment type="caution">
    <text evidence="10">The sequence shown here is derived from an EMBL/GenBank/DDBJ whole genome shotgun (WGS) entry which is preliminary data.</text>
</comment>
<feature type="domain" description="SusD-like N-terminal" evidence="8">
    <location>
        <begin position="90"/>
        <end position="221"/>
    </location>
</feature>
<feature type="chain" id="PRO_5042708971" evidence="6">
    <location>
        <begin position="22"/>
        <end position="684"/>
    </location>
</feature>
<evidence type="ECO:0000256" key="6">
    <source>
        <dbReference type="SAM" id="SignalP"/>
    </source>
</evidence>
<keyword evidence="5" id="KW-0998">Cell outer membrane</keyword>
<comment type="similarity">
    <text evidence="2">Belongs to the SusD family.</text>
</comment>
<protein>
    <submittedName>
        <fullName evidence="10">RagB/SusD family nutrient uptake outer membrane protein</fullName>
    </submittedName>
</protein>
<gene>
    <name evidence="10" type="ORF">DXD03_22360</name>
    <name evidence="9" type="ORF">LD004_14990</name>
</gene>
<dbReference type="RefSeq" id="WP_117685124.1">
    <property type="nucleotide sequence ID" value="NZ_JADNHC010000074.1"/>
</dbReference>
<sequence>MKKLHNICIYVLLGLGTVSCADNLDSDKYFKDRTTLEDVFTDKTRTEQWLANAYSYLSGENMEVSTRDNIMWCFADDIYSGAGADYTKFRTGTYDENWRHSWGQSYKGIRQASLFIQYIHMNTRYTEEEKADLKAQARFVRAYYYWLLLRRYGPVPLLPEEGLDYTDSYDNLARQRNSYDECVEYIASEMVLAAKDLPLERGVNDISRPTRGAALAARARALLYAASPINNPRPEDTDKFTDLVDHDGRCLIAQEYNEYKWARAAAAAKDVMELPGNNNGHRYELYHANATDNESAGYPKTVSPYKDGDFSESNWPDGYKDIDPFESYRAVFNGALSMNANPELIFSRGRNQGDNSLVAMTRHQLPKSVGNGDNSYGMTQKMCDAYYMSDGTDCPGKERELGIPGRSDARKRVEGFVTKQEAGTEGGYEHLRENVSKQYAKREPRFYASVAFNGSVWSLLKNELNTDHIKDIDVQVFYYRGKNDGFVSTGAWLRTGIGIKKFVHPDDTNYGANILTKAEPAIRYAEILLIYAEAVNELSDTYNIPSWDGSTTYTIIRNEGELKKGIRPIRCRAGVPDYDSETVYQNKNEFRKKLKRERQIELMGEGQRYFDLRRWKDADVEESIKVYGCNGLMTEAQKESFHTPVVIDDLPTAFSRKLYFWPIAHEELKRNKLLTQNPGWTYND</sequence>
<reference evidence="9" key="2">
    <citation type="submission" date="2023-08" db="EMBL/GenBank/DDBJ databases">
        <title>Mucin Metabolism Genes Underlie the Key Renovations of Bacteroides xylanisolvens Genomes in Captive Great Apes.</title>
        <authorList>
            <person name="Nishida A.H."/>
        </authorList>
    </citation>
    <scope>NUCLEOTIDE SEQUENCE</scope>
    <source>
        <strain evidence="9">P13.H9</strain>
    </source>
</reference>
<evidence type="ECO:0000259" key="8">
    <source>
        <dbReference type="Pfam" id="PF14322"/>
    </source>
</evidence>
<feature type="domain" description="RagB/SusD" evidence="7">
    <location>
        <begin position="342"/>
        <end position="680"/>
    </location>
</feature>
<accession>A0A3E4N401</accession>
<evidence type="ECO:0000313" key="10">
    <source>
        <dbReference type="EMBL" id="RGK56368.1"/>
    </source>
</evidence>
<evidence type="ECO:0000256" key="1">
    <source>
        <dbReference type="ARBA" id="ARBA00004442"/>
    </source>
</evidence>
<dbReference type="Proteomes" id="UP000261210">
    <property type="component" value="Unassembled WGS sequence"/>
</dbReference>
<proteinExistence type="inferred from homology"/>
<evidence type="ECO:0000256" key="2">
    <source>
        <dbReference type="ARBA" id="ARBA00006275"/>
    </source>
</evidence>
<dbReference type="InterPro" id="IPR033985">
    <property type="entry name" value="SusD-like_N"/>
</dbReference>
<evidence type="ECO:0000313" key="9">
    <source>
        <dbReference type="EMBL" id="MCA4704913.1"/>
    </source>
</evidence>
<dbReference type="InterPro" id="IPR012944">
    <property type="entry name" value="SusD_RagB_dom"/>
</dbReference>
<comment type="subcellular location">
    <subcellularLocation>
        <location evidence="1">Cell outer membrane</location>
    </subcellularLocation>
</comment>
<organism evidence="10 11">
    <name type="scientific">Bacteroides xylanisolvens</name>
    <dbReference type="NCBI Taxonomy" id="371601"/>
    <lineage>
        <taxon>Bacteria</taxon>
        <taxon>Pseudomonadati</taxon>
        <taxon>Bacteroidota</taxon>
        <taxon>Bacteroidia</taxon>
        <taxon>Bacteroidales</taxon>
        <taxon>Bacteroidaceae</taxon>
        <taxon>Bacteroides</taxon>
    </lineage>
</organism>
<dbReference type="EMBL" id="JAIWYE010000026">
    <property type="protein sequence ID" value="MCA4704913.1"/>
    <property type="molecule type" value="Genomic_DNA"/>
</dbReference>
<dbReference type="Proteomes" id="UP001198461">
    <property type="component" value="Unassembled WGS sequence"/>
</dbReference>
<dbReference type="SUPFAM" id="SSF48452">
    <property type="entry name" value="TPR-like"/>
    <property type="match status" value="1"/>
</dbReference>